<gene>
    <name evidence="3" type="ORF">EXZ61_16705</name>
</gene>
<comment type="similarity">
    <text evidence="1">Belongs to the ComF/GntX family.</text>
</comment>
<dbReference type="Gene3D" id="3.40.50.2020">
    <property type="match status" value="1"/>
</dbReference>
<evidence type="ECO:0000256" key="1">
    <source>
        <dbReference type="ARBA" id="ARBA00008007"/>
    </source>
</evidence>
<dbReference type="CDD" id="cd06223">
    <property type="entry name" value="PRTases_typeI"/>
    <property type="match status" value="1"/>
</dbReference>
<dbReference type="InterPro" id="IPR051910">
    <property type="entry name" value="ComF/GntX_DNA_util-trans"/>
</dbReference>
<dbReference type="EMBL" id="CP036282">
    <property type="protein sequence ID" value="QDL55677.1"/>
    <property type="molecule type" value="Genomic_DNA"/>
</dbReference>
<dbReference type="InterPro" id="IPR029057">
    <property type="entry name" value="PRTase-like"/>
</dbReference>
<name>A0A515ESN5_9BURK</name>
<evidence type="ECO:0000313" key="4">
    <source>
        <dbReference type="Proteomes" id="UP000317365"/>
    </source>
</evidence>
<organism evidence="3 4">
    <name type="scientific">Rhodoferax aquaticus</name>
    <dbReference type="NCBI Taxonomy" id="2527691"/>
    <lineage>
        <taxon>Bacteria</taxon>
        <taxon>Pseudomonadati</taxon>
        <taxon>Pseudomonadota</taxon>
        <taxon>Betaproteobacteria</taxon>
        <taxon>Burkholderiales</taxon>
        <taxon>Comamonadaceae</taxon>
        <taxon>Rhodoferax</taxon>
    </lineage>
</organism>
<reference evidence="4" key="1">
    <citation type="submission" date="2019-02" db="EMBL/GenBank/DDBJ databases">
        <title>Complete genome sequence of Rhodoferax sp. Gr-4.</title>
        <authorList>
            <person name="Jin L."/>
        </authorList>
    </citation>
    <scope>NUCLEOTIDE SEQUENCE [LARGE SCALE GENOMIC DNA]</scope>
    <source>
        <strain evidence="4">Gr-4</strain>
    </source>
</reference>
<sequence length="231" mass="25414">MFRRLLRGLSHRIPSQCAVCHTWPAQPVCEACVAQFAQPVARCITCAIALPQEIRQCGGCVINPPPIDRMLAAVSYGYPWSTLLVQYKFQDKTGWAKSFATLLRSTPWVEPALDAADMLIPMPLSKERLAERGFNQCALLAKALDSAKTQVHLLQRVLDTPAQRTLARQVRLSSVQHAFAVDPLQSYRLKGQRVVLLDDVMTTGASLHAAAKALRQAGASHITGLVFARTE</sequence>
<keyword evidence="4" id="KW-1185">Reference proteome</keyword>
<dbReference type="AlphaFoldDB" id="A0A515ESN5"/>
<proteinExistence type="inferred from homology"/>
<dbReference type="SUPFAM" id="SSF53271">
    <property type="entry name" value="PRTase-like"/>
    <property type="match status" value="1"/>
</dbReference>
<evidence type="ECO:0000259" key="2">
    <source>
        <dbReference type="Pfam" id="PF00156"/>
    </source>
</evidence>
<evidence type="ECO:0000313" key="3">
    <source>
        <dbReference type="EMBL" id="QDL55677.1"/>
    </source>
</evidence>
<dbReference type="KEGG" id="rhg:EXZ61_16705"/>
<reference evidence="4" key="2">
    <citation type="journal article" date="2020" name="Int. J. Syst. Evol. Microbiol.">
        <title>Genomic insights into a novel species Rhodoferax aquaticus sp. nov., isolated from freshwater.</title>
        <authorList>
            <person name="Li T."/>
            <person name="Zhuo Y."/>
            <person name="Jin C.Z."/>
            <person name="Wu X."/>
            <person name="Ko S.R."/>
            <person name="Jin F.J."/>
            <person name="Ahn C.Y."/>
            <person name="Oh H.M."/>
            <person name="Lee H.G."/>
            <person name="Jin L."/>
        </authorList>
    </citation>
    <scope>NUCLEOTIDE SEQUENCE [LARGE SCALE GENOMIC DNA]</scope>
    <source>
        <strain evidence="4">Gr-4</strain>
    </source>
</reference>
<dbReference type="PANTHER" id="PTHR47505:SF1">
    <property type="entry name" value="DNA UTILIZATION PROTEIN YHGH"/>
    <property type="match status" value="1"/>
</dbReference>
<dbReference type="PANTHER" id="PTHR47505">
    <property type="entry name" value="DNA UTILIZATION PROTEIN YHGH"/>
    <property type="match status" value="1"/>
</dbReference>
<protein>
    <submittedName>
        <fullName evidence="3">ComF family protein</fullName>
    </submittedName>
</protein>
<feature type="domain" description="Phosphoribosyltransferase" evidence="2">
    <location>
        <begin position="184"/>
        <end position="223"/>
    </location>
</feature>
<dbReference type="InterPro" id="IPR000836">
    <property type="entry name" value="PRTase_dom"/>
</dbReference>
<dbReference type="Pfam" id="PF00156">
    <property type="entry name" value="Pribosyltran"/>
    <property type="match status" value="1"/>
</dbReference>
<dbReference type="Proteomes" id="UP000317365">
    <property type="component" value="Chromosome"/>
</dbReference>
<accession>A0A515ESN5</accession>